<dbReference type="Proteomes" id="UP001597568">
    <property type="component" value="Unassembled WGS sequence"/>
</dbReference>
<sequence>MALKYSTYREGDIAINLGIANFQPLDVMVTGVTGAGKSTTLNTFFQKEIAKVGTGVDPETMELDAYSLNNVIRFWDTPGLGDGLRADQIHSEKIVDLLYKTYTLDEQQHGFIDLVLIIIEGANRDMGTTYKLLNEVIVPNIQRDRILIAINQADVAMKGRHWLTAENKPDAKLKAFLEEQAVSIQKRVLEATGVEVVKPVYYSAEYNYNVNLLFDLIIDNMPRERRKLFL</sequence>
<dbReference type="CDD" id="cd00882">
    <property type="entry name" value="Ras_like_GTPase"/>
    <property type="match status" value="1"/>
</dbReference>
<comment type="caution">
    <text evidence="2">The sequence shown here is derived from an EMBL/GenBank/DDBJ whole genome shotgun (WGS) entry which is preliminary data.</text>
</comment>
<dbReference type="InterPro" id="IPR027417">
    <property type="entry name" value="P-loop_NTPase"/>
</dbReference>
<evidence type="ECO:0000313" key="2">
    <source>
        <dbReference type="EMBL" id="MFD2869206.1"/>
    </source>
</evidence>
<evidence type="ECO:0000313" key="3">
    <source>
        <dbReference type="Proteomes" id="UP001597568"/>
    </source>
</evidence>
<proteinExistence type="predicted"/>
<evidence type="ECO:0000259" key="1">
    <source>
        <dbReference type="Pfam" id="PF01926"/>
    </source>
</evidence>
<dbReference type="Pfam" id="PF01926">
    <property type="entry name" value="MMR_HSR1"/>
    <property type="match status" value="1"/>
</dbReference>
<dbReference type="InterPro" id="IPR006073">
    <property type="entry name" value="GTP-bd"/>
</dbReference>
<protein>
    <submittedName>
        <fullName evidence="2">GTPase family protein</fullName>
    </submittedName>
</protein>
<organism evidence="2 3">
    <name type="scientific">Kurthia populi</name>
    <dbReference type="NCBI Taxonomy" id="1562132"/>
    <lineage>
        <taxon>Bacteria</taxon>
        <taxon>Bacillati</taxon>
        <taxon>Bacillota</taxon>
        <taxon>Bacilli</taxon>
        <taxon>Bacillales</taxon>
        <taxon>Caryophanaceae</taxon>
        <taxon>Kurthia</taxon>
    </lineage>
</organism>
<feature type="domain" description="G" evidence="1">
    <location>
        <begin position="27"/>
        <end position="137"/>
    </location>
</feature>
<dbReference type="RefSeq" id="WP_380148000.1">
    <property type="nucleotide sequence ID" value="NZ_JBHUOR010000105.1"/>
</dbReference>
<keyword evidence="3" id="KW-1185">Reference proteome</keyword>
<dbReference type="SUPFAM" id="SSF52540">
    <property type="entry name" value="P-loop containing nucleoside triphosphate hydrolases"/>
    <property type="match status" value="1"/>
</dbReference>
<accession>A0ABW5Y350</accession>
<dbReference type="EMBL" id="JBHUOR010000105">
    <property type="protein sequence ID" value="MFD2869206.1"/>
    <property type="molecule type" value="Genomic_DNA"/>
</dbReference>
<name>A0ABW5Y350_9BACL</name>
<gene>
    <name evidence="2" type="ORF">ACFSY7_11950</name>
</gene>
<reference evidence="3" key="1">
    <citation type="journal article" date="2019" name="Int. J. Syst. Evol. Microbiol.">
        <title>The Global Catalogue of Microorganisms (GCM) 10K type strain sequencing project: providing services to taxonomists for standard genome sequencing and annotation.</title>
        <authorList>
            <consortium name="The Broad Institute Genomics Platform"/>
            <consortium name="The Broad Institute Genome Sequencing Center for Infectious Disease"/>
            <person name="Wu L."/>
            <person name="Ma J."/>
        </authorList>
    </citation>
    <scope>NUCLEOTIDE SEQUENCE [LARGE SCALE GENOMIC DNA]</scope>
    <source>
        <strain evidence="3">KCTC 33522</strain>
    </source>
</reference>
<dbReference type="Gene3D" id="3.40.50.300">
    <property type="entry name" value="P-loop containing nucleotide triphosphate hydrolases"/>
    <property type="match status" value="1"/>
</dbReference>